<feature type="compositionally biased region" description="Basic and acidic residues" evidence="1">
    <location>
        <begin position="83"/>
        <end position="96"/>
    </location>
</feature>
<feature type="region of interest" description="Disordered" evidence="1">
    <location>
        <begin position="83"/>
        <end position="125"/>
    </location>
</feature>
<feature type="compositionally biased region" description="Basic and acidic residues" evidence="1">
    <location>
        <begin position="107"/>
        <end position="125"/>
    </location>
</feature>
<dbReference type="AlphaFoldDB" id="R0JN45"/>
<evidence type="ECO:0000313" key="3">
    <source>
        <dbReference type="Proteomes" id="UP000296049"/>
    </source>
</evidence>
<name>R0JN45_ANAPL</name>
<sequence>MSGDGSPHPNFMTSDSESCFALAGSVGMCQPHHTGEACCACTAAFSMDLQQPVHCGGEGTCMTGQRGKAVTLSCLQSSATKLTHEKEHQKEKDKSWSKQQQQQKNRGRGEGKSDRSSKSSVCRVKETASSRKGGFLPAIIEGKRTLTVWLSLFETKTTYMSEKPLHSEEGFSRKVTGQLALYHKLYWQQKARITGTFGSQEFGSRKREPVPTLTRVSASCCSSQLQLAAISSNAVDEGSIPDQIDFMKGAHWRHFTTAWVTDMQVAVTALSSPRIGNRKLAGNLKLFQKGLCRWRALLVSVRFPAGVRGAGAAGLIKSYSYGAGTYIGVNPMAPVLPCEYTDAAAGATWEDQTKLDLRKTTTSGGCL</sequence>
<proteinExistence type="predicted"/>
<evidence type="ECO:0000313" key="2">
    <source>
        <dbReference type="EMBL" id="EOA98755.1"/>
    </source>
</evidence>
<dbReference type="Proteomes" id="UP000296049">
    <property type="component" value="Unassembled WGS sequence"/>
</dbReference>
<organism evidence="2 3">
    <name type="scientific">Anas platyrhynchos</name>
    <name type="common">Mallard</name>
    <name type="synonym">Anas boschas</name>
    <dbReference type="NCBI Taxonomy" id="8839"/>
    <lineage>
        <taxon>Eukaryota</taxon>
        <taxon>Metazoa</taxon>
        <taxon>Chordata</taxon>
        <taxon>Craniata</taxon>
        <taxon>Vertebrata</taxon>
        <taxon>Euteleostomi</taxon>
        <taxon>Archelosauria</taxon>
        <taxon>Archosauria</taxon>
        <taxon>Dinosauria</taxon>
        <taxon>Saurischia</taxon>
        <taxon>Theropoda</taxon>
        <taxon>Coelurosauria</taxon>
        <taxon>Aves</taxon>
        <taxon>Neognathae</taxon>
        <taxon>Galloanserae</taxon>
        <taxon>Anseriformes</taxon>
        <taxon>Anatidae</taxon>
        <taxon>Anatinae</taxon>
        <taxon>Anas</taxon>
    </lineage>
</organism>
<protein>
    <submittedName>
        <fullName evidence="2">Uncharacterized protein</fullName>
    </submittedName>
</protein>
<accession>R0JN45</accession>
<dbReference type="EMBL" id="KB743435">
    <property type="protein sequence ID" value="EOA98755.1"/>
    <property type="molecule type" value="Genomic_DNA"/>
</dbReference>
<gene>
    <name evidence="2" type="ORF">Anapl_02935</name>
</gene>
<evidence type="ECO:0000256" key="1">
    <source>
        <dbReference type="SAM" id="MobiDB-lite"/>
    </source>
</evidence>
<reference evidence="3" key="1">
    <citation type="journal article" date="2013" name="Nat. Genet.">
        <title>The duck genome and transcriptome provide insight into an avian influenza virus reservoir species.</title>
        <authorList>
            <person name="Huang Y."/>
            <person name="Li Y."/>
            <person name="Burt D.W."/>
            <person name="Chen H."/>
            <person name="Zhang Y."/>
            <person name="Qian W."/>
            <person name="Kim H."/>
            <person name="Gan S."/>
            <person name="Zhao Y."/>
            <person name="Li J."/>
            <person name="Yi K."/>
            <person name="Feng H."/>
            <person name="Zhu P."/>
            <person name="Li B."/>
            <person name="Liu Q."/>
            <person name="Fairley S."/>
            <person name="Magor K.E."/>
            <person name="Du Z."/>
            <person name="Hu X."/>
            <person name="Goodman L."/>
            <person name="Tafer H."/>
            <person name="Vignal A."/>
            <person name="Lee T."/>
            <person name="Kim K.W."/>
            <person name="Sheng Z."/>
            <person name="An Y."/>
            <person name="Searle S."/>
            <person name="Herrero J."/>
            <person name="Groenen M.A."/>
            <person name="Crooijmans R.P."/>
            <person name="Faraut T."/>
            <person name="Cai Q."/>
            <person name="Webster R.G."/>
            <person name="Aldridge J.R."/>
            <person name="Warren W.C."/>
            <person name="Bartschat S."/>
            <person name="Kehr S."/>
            <person name="Marz M."/>
            <person name="Stadler P.F."/>
            <person name="Smith J."/>
            <person name="Kraus R.H."/>
            <person name="Zhao Y."/>
            <person name="Ren L."/>
            <person name="Fei J."/>
            <person name="Morisson M."/>
            <person name="Kaiser P."/>
            <person name="Griffin D.K."/>
            <person name="Rao M."/>
            <person name="Pitel F."/>
            <person name="Wang J."/>
            <person name="Li N."/>
        </authorList>
    </citation>
    <scope>NUCLEOTIDE SEQUENCE [LARGE SCALE GENOMIC DNA]</scope>
</reference>
<keyword evidence="3" id="KW-1185">Reference proteome</keyword>